<dbReference type="EMBL" id="JASNVH010000003">
    <property type="protein sequence ID" value="MDK4306475.1"/>
    <property type="molecule type" value="Genomic_DNA"/>
</dbReference>
<reference evidence="2" key="1">
    <citation type="submission" date="2023-05" db="EMBL/GenBank/DDBJ databases">
        <title>Metabolic capabilities are highly conserved among human nasal-associated Corynebacterium species in pangenomic analyses.</title>
        <authorList>
            <person name="Tran T.H."/>
            <person name="Roberts A.Q."/>
            <person name="Escapa I.F."/>
            <person name="Gao W."/>
            <person name="Conlan S."/>
            <person name="Kong H."/>
            <person name="Segre J.A."/>
            <person name="Kelly M.S."/>
            <person name="Lemon K.P."/>
        </authorList>
    </citation>
    <scope>NUCLEOTIDE SEQUENCE</scope>
    <source>
        <strain evidence="2">KPL2773</strain>
    </source>
</reference>
<dbReference type="AlphaFoldDB" id="A0AAP4BQ84"/>
<name>A0AAP4BQ84_9CORY</name>
<protein>
    <submittedName>
        <fullName evidence="2">Uncharacterized protein</fullName>
    </submittedName>
</protein>
<gene>
    <name evidence="2" type="ORF">QPX42_02760</name>
</gene>
<feature type="compositionally biased region" description="Polar residues" evidence="1">
    <location>
        <begin position="280"/>
        <end position="290"/>
    </location>
</feature>
<feature type="region of interest" description="Disordered" evidence="1">
    <location>
        <begin position="153"/>
        <end position="173"/>
    </location>
</feature>
<feature type="region of interest" description="Disordered" evidence="1">
    <location>
        <begin position="221"/>
        <end position="338"/>
    </location>
</feature>
<evidence type="ECO:0000256" key="1">
    <source>
        <dbReference type="SAM" id="MobiDB-lite"/>
    </source>
</evidence>
<accession>A0AAP4BQ84</accession>
<comment type="caution">
    <text evidence="2">The sequence shown here is derived from an EMBL/GenBank/DDBJ whole genome shotgun (WGS) entry which is preliminary data.</text>
</comment>
<evidence type="ECO:0000313" key="2">
    <source>
        <dbReference type="EMBL" id="MDK4306475.1"/>
    </source>
</evidence>
<dbReference type="RefSeq" id="WP_272698320.1">
    <property type="nucleotide sequence ID" value="NZ_JAQPSI010000008.1"/>
</dbReference>
<dbReference type="Proteomes" id="UP001224412">
    <property type="component" value="Unassembled WGS sequence"/>
</dbReference>
<feature type="region of interest" description="Disordered" evidence="1">
    <location>
        <begin position="40"/>
        <end position="91"/>
    </location>
</feature>
<organism evidence="2 3">
    <name type="scientific">Corynebacterium pseudodiphtheriticum</name>
    <dbReference type="NCBI Taxonomy" id="37637"/>
    <lineage>
        <taxon>Bacteria</taxon>
        <taxon>Bacillati</taxon>
        <taxon>Actinomycetota</taxon>
        <taxon>Actinomycetes</taxon>
        <taxon>Mycobacteriales</taxon>
        <taxon>Corynebacteriaceae</taxon>
        <taxon>Corynebacterium</taxon>
    </lineage>
</organism>
<evidence type="ECO:0000313" key="3">
    <source>
        <dbReference type="Proteomes" id="UP001224412"/>
    </source>
</evidence>
<feature type="compositionally biased region" description="Pro residues" evidence="1">
    <location>
        <begin position="264"/>
        <end position="273"/>
    </location>
</feature>
<proteinExistence type="predicted"/>
<feature type="compositionally biased region" description="Polar residues" evidence="1">
    <location>
        <begin position="56"/>
        <end position="89"/>
    </location>
</feature>
<feature type="compositionally biased region" description="Low complexity" evidence="1">
    <location>
        <begin position="225"/>
        <end position="236"/>
    </location>
</feature>
<sequence length="338" mass="35241">MSQETRRAIAFIGSGCLAAGVIGFGVWQFSEPANFSTASQVQEAGHTQTSTTTVTESASPADSTTNSASQDDGNASRQTLPGSDSTLSQRPVAPQNLAEANEQVLAPRGTKPSRRAQIDAADPFLPPHAVLQENPDPVQPTVVYRPRGFEALQPQQQQGTQGGSGSRENQEPQEPLVIAEPKPAQQQAPKPNSPADNVAGAIPKLADLDPQPLINETLDRAGLTPNNKQQPGNQQPAESTGTDARVATDPQAARVQRAQNQPAQPDPVAPPAPGAETQRHQQGNHASNHASDGPHDAVGSNSASAAGENHPQPQGLRDAISEALKNSGSSLSSSWLSN</sequence>
<feature type="compositionally biased region" description="Low complexity" evidence="1">
    <location>
        <begin position="321"/>
        <end position="338"/>
    </location>
</feature>